<accession>A0A817Z2L5</accession>
<dbReference type="PROSITE" id="PS50835">
    <property type="entry name" value="IG_LIKE"/>
    <property type="match status" value="4"/>
</dbReference>
<keyword evidence="3" id="KW-1133">Transmembrane helix</keyword>
<dbReference type="Pfam" id="PF13927">
    <property type="entry name" value="Ig_3"/>
    <property type="match status" value="3"/>
</dbReference>
<feature type="compositionally biased region" description="Polar residues" evidence="2">
    <location>
        <begin position="982"/>
        <end position="996"/>
    </location>
</feature>
<feature type="compositionally biased region" description="Polar residues" evidence="2">
    <location>
        <begin position="1175"/>
        <end position="1187"/>
    </location>
</feature>
<dbReference type="Gene3D" id="2.60.40.10">
    <property type="entry name" value="Immunoglobulins"/>
    <property type="match status" value="7"/>
</dbReference>
<dbReference type="InterPro" id="IPR050964">
    <property type="entry name" value="Striated_Muscle_Regulatory"/>
</dbReference>
<feature type="domain" description="Ig-like" evidence="5">
    <location>
        <begin position="202"/>
        <end position="265"/>
    </location>
</feature>
<keyword evidence="3" id="KW-0812">Transmembrane</keyword>
<dbReference type="InterPro" id="IPR036116">
    <property type="entry name" value="FN3_sf"/>
</dbReference>
<dbReference type="PANTHER" id="PTHR13817">
    <property type="entry name" value="TITIN"/>
    <property type="match status" value="1"/>
</dbReference>
<dbReference type="InterPro" id="IPR003598">
    <property type="entry name" value="Ig_sub2"/>
</dbReference>
<dbReference type="EMBL" id="CAJNYV010000843">
    <property type="protein sequence ID" value="CAF3387315.1"/>
    <property type="molecule type" value="Genomic_DNA"/>
</dbReference>
<dbReference type="SUPFAM" id="SSF49265">
    <property type="entry name" value="Fibronectin type III"/>
    <property type="match status" value="2"/>
</dbReference>
<evidence type="ECO:0000256" key="2">
    <source>
        <dbReference type="SAM" id="MobiDB-lite"/>
    </source>
</evidence>
<evidence type="ECO:0000259" key="6">
    <source>
        <dbReference type="PROSITE" id="PS50853"/>
    </source>
</evidence>
<dbReference type="Proteomes" id="UP000663865">
    <property type="component" value="Unassembled WGS sequence"/>
</dbReference>
<name>A0A817Z2L5_9BILA</name>
<feature type="domain" description="Fibronectin type-III" evidence="6">
    <location>
        <begin position="696"/>
        <end position="791"/>
    </location>
</feature>
<dbReference type="InterPro" id="IPR013783">
    <property type="entry name" value="Ig-like_fold"/>
</dbReference>
<dbReference type="GO" id="GO:0045214">
    <property type="term" value="P:sarcomere organization"/>
    <property type="evidence" value="ECO:0007669"/>
    <property type="project" value="TreeGrafter"/>
</dbReference>
<feature type="domain" description="Ig-like" evidence="5">
    <location>
        <begin position="116"/>
        <end position="197"/>
    </location>
</feature>
<dbReference type="InterPro" id="IPR003961">
    <property type="entry name" value="FN3_dom"/>
</dbReference>
<feature type="domain" description="Fibronectin type-III" evidence="6">
    <location>
        <begin position="499"/>
        <end position="594"/>
    </location>
</feature>
<evidence type="ECO:0000259" key="5">
    <source>
        <dbReference type="PROSITE" id="PS50835"/>
    </source>
</evidence>
<feature type="domain" description="Ig-like" evidence="5">
    <location>
        <begin position="21"/>
        <end position="110"/>
    </location>
</feature>
<feature type="transmembrane region" description="Helical" evidence="3">
    <location>
        <begin position="812"/>
        <end position="836"/>
    </location>
</feature>
<dbReference type="SUPFAM" id="SSF48726">
    <property type="entry name" value="Immunoglobulin"/>
    <property type="match status" value="4"/>
</dbReference>
<keyword evidence="3" id="KW-0472">Membrane</keyword>
<feature type="compositionally biased region" description="Polar residues" evidence="2">
    <location>
        <begin position="960"/>
        <end position="970"/>
    </location>
</feature>
<feature type="domain" description="Fibronectin type-III" evidence="6">
    <location>
        <begin position="600"/>
        <end position="691"/>
    </location>
</feature>
<feature type="signal peptide" evidence="4">
    <location>
        <begin position="1"/>
        <end position="16"/>
    </location>
</feature>
<dbReference type="SMART" id="SM00409">
    <property type="entry name" value="IG"/>
    <property type="match status" value="5"/>
</dbReference>
<feature type="region of interest" description="Disordered" evidence="2">
    <location>
        <begin position="1136"/>
        <end position="1187"/>
    </location>
</feature>
<keyword evidence="1" id="KW-0677">Repeat</keyword>
<feature type="region of interest" description="Disordered" evidence="2">
    <location>
        <begin position="960"/>
        <end position="997"/>
    </location>
</feature>
<feature type="domain" description="Ig-like" evidence="5">
    <location>
        <begin position="387"/>
        <end position="472"/>
    </location>
</feature>
<dbReference type="PANTHER" id="PTHR13817:SF96">
    <property type="entry name" value="NEURAL CELL ADHESION MOLECULE 1"/>
    <property type="match status" value="1"/>
</dbReference>
<dbReference type="SMART" id="SM00060">
    <property type="entry name" value="FN3"/>
    <property type="match status" value="3"/>
</dbReference>
<feature type="compositionally biased region" description="Polar residues" evidence="2">
    <location>
        <begin position="1136"/>
        <end position="1149"/>
    </location>
</feature>
<feature type="region of interest" description="Disordered" evidence="2">
    <location>
        <begin position="1047"/>
        <end position="1069"/>
    </location>
</feature>
<dbReference type="SMART" id="SM00408">
    <property type="entry name" value="IGc2"/>
    <property type="match status" value="4"/>
</dbReference>
<keyword evidence="4" id="KW-0732">Signal</keyword>
<evidence type="ECO:0000256" key="1">
    <source>
        <dbReference type="ARBA" id="ARBA00022737"/>
    </source>
</evidence>
<dbReference type="CDD" id="cd00063">
    <property type="entry name" value="FN3"/>
    <property type="match status" value="3"/>
</dbReference>
<reference evidence="7" key="1">
    <citation type="submission" date="2021-02" db="EMBL/GenBank/DDBJ databases">
        <authorList>
            <person name="Nowell W R."/>
        </authorList>
    </citation>
    <scope>NUCLEOTIDE SEQUENCE</scope>
</reference>
<evidence type="ECO:0000256" key="3">
    <source>
        <dbReference type="SAM" id="Phobius"/>
    </source>
</evidence>
<feature type="compositionally biased region" description="Low complexity" evidence="2">
    <location>
        <begin position="1052"/>
        <end position="1069"/>
    </location>
</feature>
<protein>
    <submittedName>
        <fullName evidence="7">Uncharacterized protein</fullName>
    </submittedName>
</protein>
<gene>
    <name evidence="7" type="ORF">KIK155_LOCUS6864</name>
</gene>
<feature type="chain" id="PRO_5032734744" evidence="4">
    <location>
        <begin position="17"/>
        <end position="1201"/>
    </location>
</feature>
<dbReference type="Pfam" id="PF00041">
    <property type="entry name" value="fn3"/>
    <property type="match status" value="3"/>
</dbReference>
<evidence type="ECO:0000256" key="4">
    <source>
        <dbReference type="SAM" id="SignalP"/>
    </source>
</evidence>
<evidence type="ECO:0000313" key="7">
    <source>
        <dbReference type="EMBL" id="CAF3387315.1"/>
    </source>
</evidence>
<organism evidence="7 8">
    <name type="scientific">Rotaria socialis</name>
    <dbReference type="NCBI Taxonomy" id="392032"/>
    <lineage>
        <taxon>Eukaryota</taxon>
        <taxon>Metazoa</taxon>
        <taxon>Spiralia</taxon>
        <taxon>Gnathifera</taxon>
        <taxon>Rotifera</taxon>
        <taxon>Eurotatoria</taxon>
        <taxon>Bdelloidea</taxon>
        <taxon>Philodinida</taxon>
        <taxon>Philodinidae</taxon>
        <taxon>Rotaria</taxon>
    </lineage>
</organism>
<dbReference type="PROSITE" id="PS50853">
    <property type="entry name" value="FN3"/>
    <property type="match status" value="3"/>
</dbReference>
<evidence type="ECO:0000313" key="8">
    <source>
        <dbReference type="Proteomes" id="UP000663865"/>
    </source>
</evidence>
<dbReference type="InterPro" id="IPR007110">
    <property type="entry name" value="Ig-like_dom"/>
</dbReference>
<sequence length="1201" mass="137067">MIQYLVLIFFFHLCQSTTNAPVLIEQPQDMIAELNKPMAIHCRTESSSLDDLHIDWYKDGRLVTTDPNARIITEFMALHIINTMPQDAGIYYCIAKNSHGQTQSRKARIQFLKLDKEFLISPTSASVSIGETVRLRCQPPHGSPIPTVYWTKDGQNLSVSLDHYDLVLPLIQQSDFGSYRCLAFNGLLRQSSTAHLTEFHRPKITIQPSSLTSRMDLRRGQSIDLQCHIDNDQYKVEWHFGNKIIRNNHIHMPSIEFNQSGIYKCVGRFEKYKFHEEILLAVYDSKISNNEEIIFSQSTQTVFLGRSAMIDCSLPLNIGNKLMWSLVNRSEIDNVKFDYDATNQYRLKFDRIKEFHHNLIFECYYEKKDIKNQGLIKLNVERIEPPPIVSYVPNNQTVPIGVEATFSCQSEDDINIQWWFTPYYRPYKTIKINNNQKYRIEKNHNLIIRSAEKSDAGIYKCISINNNNDETTWIGHLHVDDARSNVKFHRVERKDLPPAPSQPIAIAINSRSIELVWNIQSVDLIDYLIEYYDLDADQKNNLEWKRLIVKNKNSRQIINDLKSDSIYQFMIRARNSFGYGPPSILSELIETKNNQQSMDELIYLYDPIAIQETSLTIKWNILQKNSLINKISIYIINKKESHERIETVTNSLTTYTINNLRPDTDYAIHLVPMLDSIGRASNQISIRTLESTPSSSPTNVLVQLISTTVLSIHWSSPLENETNGQIIAYKVNCLGSNETTSIRLTNISSDAKGLHIRSLIENMEYCISIAARTRMGYGPYSRPMCVIMNEKFLQINQNQLKYRLREVISQPWFLSIIILSSILVTCAFAYFIWLCFHNINGQHRSRIKFHSSASSLNQSVELPIQKTLSNGKRYDLIKDISTTLPSSSTALWMNSIPNGMRLQCCTTATTTSASSNSEHHSMNIQKNPINALLHECRQQQPQSQQLNPYATTGIFQQSTSSALPSYSETVHSPPSSHHLLSDQPQITSTSSPTVQYQPPWLDHHPSSTLQYNSQSRTSYNQYHCKHCTSQSNPHTPSATRPIVQPSLSHLQNNNNNPTTKTPTVNTSETNKTTMDSIQQIIMNSSSSNLKTQFIPSYIIYRVKHQSDHISQVQSANPIMTNSLDAETMTTSWISSIDDNNHESASSSSTDKYEFGKSNQKQNHSSSEGSIFSDSDVQQSDDINGSASVNFERAPTFLIPNL</sequence>
<comment type="caution">
    <text evidence="7">The sequence shown here is derived from an EMBL/GenBank/DDBJ whole genome shotgun (WGS) entry which is preliminary data.</text>
</comment>
<dbReference type="InterPro" id="IPR003599">
    <property type="entry name" value="Ig_sub"/>
</dbReference>
<proteinExistence type="predicted"/>
<dbReference type="Pfam" id="PF13895">
    <property type="entry name" value="Ig_2"/>
    <property type="match status" value="1"/>
</dbReference>
<feature type="compositionally biased region" description="Low complexity" evidence="2">
    <location>
        <begin position="1164"/>
        <end position="1174"/>
    </location>
</feature>
<dbReference type="AlphaFoldDB" id="A0A817Z2L5"/>
<dbReference type="InterPro" id="IPR036179">
    <property type="entry name" value="Ig-like_dom_sf"/>
</dbReference>
<dbReference type="GO" id="GO:0031430">
    <property type="term" value="C:M band"/>
    <property type="evidence" value="ECO:0007669"/>
    <property type="project" value="TreeGrafter"/>
</dbReference>